<feature type="transmembrane region" description="Helical" evidence="7">
    <location>
        <begin position="158"/>
        <end position="180"/>
    </location>
</feature>
<evidence type="ECO:0000313" key="9">
    <source>
        <dbReference type="EMBL" id="KWZ76124.1"/>
    </source>
</evidence>
<protein>
    <submittedName>
        <fullName evidence="9">Amino acid permease</fullName>
    </submittedName>
</protein>
<dbReference type="Pfam" id="PF00324">
    <property type="entry name" value="AA_permease"/>
    <property type="match status" value="1"/>
</dbReference>
<feature type="transmembrane region" description="Helical" evidence="7">
    <location>
        <begin position="200"/>
        <end position="226"/>
    </location>
</feature>
<dbReference type="EMBL" id="LRPN01000211">
    <property type="protein sequence ID" value="KWZ76124.1"/>
    <property type="molecule type" value="Genomic_DNA"/>
</dbReference>
<keyword evidence="5 7" id="KW-1133">Transmembrane helix</keyword>
<dbReference type="AlphaFoldDB" id="A0A133K9E1"/>
<name>A0A133K9E1_HEYCO</name>
<evidence type="ECO:0000256" key="3">
    <source>
        <dbReference type="ARBA" id="ARBA00022692"/>
    </source>
</evidence>
<evidence type="ECO:0000256" key="2">
    <source>
        <dbReference type="ARBA" id="ARBA00022448"/>
    </source>
</evidence>
<keyword evidence="2" id="KW-0813">Transport</keyword>
<keyword evidence="4" id="KW-0029">Amino-acid transport</keyword>
<feature type="transmembrane region" description="Helical" evidence="7">
    <location>
        <begin position="335"/>
        <end position="358"/>
    </location>
</feature>
<dbReference type="Gene3D" id="1.20.1740.10">
    <property type="entry name" value="Amino acid/polyamine transporter I"/>
    <property type="match status" value="1"/>
</dbReference>
<dbReference type="PANTHER" id="PTHR43495:SF5">
    <property type="entry name" value="GAMMA-AMINOBUTYRIC ACID PERMEASE"/>
    <property type="match status" value="1"/>
</dbReference>
<dbReference type="GO" id="GO:0005886">
    <property type="term" value="C:plasma membrane"/>
    <property type="evidence" value="ECO:0007669"/>
    <property type="project" value="UniProtKB-SubCell"/>
</dbReference>
<accession>A0A133K9E1</accession>
<dbReference type="PIRSF" id="PIRSF006060">
    <property type="entry name" value="AA_transporter"/>
    <property type="match status" value="1"/>
</dbReference>
<evidence type="ECO:0000256" key="4">
    <source>
        <dbReference type="ARBA" id="ARBA00022970"/>
    </source>
</evidence>
<keyword evidence="6 7" id="KW-0472">Membrane</keyword>
<dbReference type="PATRIC" id="fig|1398.22.peg.3883"/>
<evidence type="ECO:0000313" key="10">
    <source>
        <dbReference type="Proteomes" id="UP000070376"/>
    </source>
</evidence>
<feature type="transmembrane region" description="Helical" evidence="7">
    <location>
        <begin position="48"/>
        <end position="67"/>
    </location>
</feature>
<organism evidence="9 10">
    <name type="scientific">Heyndrickxia coagulans</name>
    <name type="common">Weizmannia coagulans</name>
    <dbReference type="NCBI Taxonomy" id="1398"/>
    <lineage>
        <taxon>Bacteria</taxon>
        <taxon>Bacillati</taxon>
        <taxon>Bacillota</taxon>
        <taxon>Bacilli</taxon>
        <taxon>Bacillales</taxon>
        <taxon>Bacillaceae</taxon>
        <taxon>Heyndrickxia</taxon>
    </lineage>
</organism>
<dbReference type="Proteomes" id="UP000070376">
    <property type="component" value="Unassembled WGS sequence"/>
</dbReference>
<feature type="domain" description="Amino acid permease/ SLC12A" evidence="8">
    <location>
        <begin position="23"/>
        <end position="387"/>
    </location>
</feature>
<keyword evidence="3 7" id="KW-0812">Transmembrane</keyword>
<gene>
    <name evidence="9" type="ORF">HMPREF3213_03877</name>
</gene>
<dbReference type="GO" id="GO:0055085">
    <property type="term" value="P:transmembrane transport"/>
    <property type="evidence" value="ECO:0007669"/>
    <property type="project" value="InterPro"/>
</dbReference>
<feature type="transmembrane region" description="Helical" evidence="7">
    <location>
        <begin position="364"/>
        <end position="384"/>
    </location>
</feature>
<dbReference type="RefSeq" id="WP_061087306.1">
    <property type="nucleotide sequence ID" value="NZ_KQ955938.1"/>
</dbReference>
<dbReference type="GO" id="GO:0006865">
    <property type="term" value="P:amino acid transport"/>
    <property type="evidence" value="ECO:0007669"/>
    <property type="project" value="UniProtKB-KW"/>
</dbReference>
<evidence type="ECO:0000256" key="7">
    <source>
        <dbReference type="SAM" id="Phobius"/>
    </source>
</evidence>
<feature type="transmembrane region" description="Helical" evidence="7">
    <location>
        <begin position="396"/>
        <end position="414"/>
    </location>
</feature>
<proteinExistence type="predicted"/>
<feature type="transmembrane region" description="Helical" evidence="7">
    <location>
        <begin position="238"/>
        <end position="258"/>
    </location>
</feature>
<dbReference type="PANTHER" id="PTHR43495">
    <property type="entry name" value="GABA PERMEASE"/>
    <property type="match status" value="1"/>
</dbReference>
<feature type="transmembrane region" description="Helical" evidence="7">
    <location>
        <begin position="88"/>
        <end position="109"/>
    </location>
</feature>
<feature type="transmembrane region" description="Helical" evidence="7">
    <location>
        <begin position="21"/>
        <end position="42"/>
    </location>
</feature>
<evidence type="ECO:0000259" key="8">
    <source>
        <dbReference type="Pfam" id="PF00324"/>
    </source>
</evidence>
<feature type="transmembrane region" description="Helical" evidence="7">
    <location>
        <begin position="121"/>
        <end position="146"/>
    </location>
</feature>
<sequence length="453" mass="48941">MGNQKQPSKATKNGNLTWWQLSLVGVGCTIGTGYFLGSGIGIKTTGPSFVLSFLIAAAGTYIVFRALAKMTARDPHEGSFCYYAKKAYGNWAGFSCGWNYWCSNVLIMGSQLTALSILTKFWFHAMPLWILAAIYAALSIVVVLLGTKGFDKVENILAVIKTAAIIMFILLAFCALFGWIDGGRGTGGFLPNGLHGYFPHGALGFWASLIYAFYAFGGIEVIGLMAMQLKNKEDAPKAGSIMLVVLTMIYVVSLGLAVTMEHYTAFNDKESPFVKAMADYHLTFFPHVFNGAIIIAGFSTMTAALFGVTNLLVTLSNDGDAPKWFGKKIKKWKNLPLPSLGLAACGLVLSIITALLLPGKIYEYITTAAGILLLMNWLFIILSAFRVLKLNGGGKITAIAGILFLLLAISGTLAEKEIRPGFYASFIVMVIIIAIAVFVSRKKKQASHKPAPE</sequence>
<evidence type="ECO:0000256" key="1">
    <source>
        <dbReference type="ARBA" id="ARBA00004651"/>
    </source>
</evidence>
<dbReference type="InterPro" id="IPR004841">
    <property type="entry name" value="AA-permease/SLC12A_dom"/>
</dbReference>
<evidence type="ECO:0000256" key="6">
    <source>
        <dbReference type="ARBA" id="ARBA00023136"/>
    </source>
</evidence>
<comment type="caution">
    <text evidence="9">The sequence shown here is derived from an EMBL/GenBank/DDBJ whole genome shotgun (WGS) entry which is preliminary data.</text>
</comment>
<feature type="transmembrane region" description="Helical" evidence="7">
    <location>
        <begin position="292"/>
        <end position="315"/>
    </location>
</feature>
<feature type="transmembrane region" description="Helical" evidence="7">
    <location>
        <begin position="420"/>
        <end position="439"/>
    </location>
</feature>
<reference evidence="10" key="1">
    <citation type="submission" date="2016-01" db="EMBL/GenBank/DDBJ databases">
        <authorList>
            <person name="Mitreva M."/>
            <person name="Pepin K.H."/>
            <person name="Mihindukulasuriya K.A."/>
            <person name="Fulton R."/>
            <person name="Fronick C."/>
            <person name="O'Laughlin M."/>
            <person name="Miner T."/>
            <person name="Herter B."/>
            <person name="Rosa B.A."/>
            <person name="Cordes M."/>
            <person name="Tomlinson C."/>
            <person name="Wollam A."/>
            <person name="Palsikar V.B."/>
            <person name="Mardis E.R."/>
            <person name="Wilson R.K."/>
        </authorList>
    </citation>
    <scope>NUCLEOTIDE SEQUENCE [LARGE SCALE GENOMIC DNA]</scope>
    <source>
        <strain evidence="10">GED7749B</strain>
    </source>
</reference>
<dbReference type="PROSITE" id="PS51257">
    <property type="entry name" value="PROKAR_LIPOPROTEIN"/>
    <property type="match status" value="1"/>
</dbReference>
<evidence type="ECO:0000256" key="5">
    <source>
        <dbReference type="ARBA" id="ARBA00022989"/>
    </source>
</evidence>
<comment type="subcellular location">
    <subcellularLocation>
        <location evidence="1">Cell membrane</location>
        <topology evidence="1">Multi-pass membrane protein</topology>
    </subcellularLocation>
</comment>